<feature type="domain" description="POTRA" evidence="11">
    <location>
        <begin position="52"/>
        <end position="121"/>
    </location>
</feature>
<dbReference type="GO" id="GO:0005886">
    <property type="term" value="C:plasma membrane"/>
    <property type="evidence" value="ECO:0007669"/>
    <property type="project" value="UniProtKB-SubCell"/>
</dbReference>
<evidence type="ECO:0000256" key="8">
    <source>
        <dbReference type="ARBA" id="ARBA00023306"/>
    </source>
</evidence>
<evidence type="ECO:0000256" key="5">
    <source>
        <dbReference type="ARBA" id="ARBA00022692"/>
    </source>
</evidence>
<evidence type="ECO:0000256" key="6">
    <source>
        <dbReference type="ARBA" id="ARBA00022989"/>
    </source>
</evidence>
<accession>A0A831W7Y3</accession>
<dbReference type="Gene3D" id="3.40.50.11690">
    <property type="entry name" value="Cell division protein FtsQ/DivIB"/>
    <property type="match status" value="1"/>
</dbReference>
<keyword evidence="8 9" id="KW-0131">Cell cycle</keyword>
<feature type="compositionally biased region" description="Basic and acidic residues" evidence="10">
    <location>
        <begin position="252"/>
        <end position="262"/>
    </location>
</feature>
<keyword evidence="4 9" id="KW-0132">Cell division</keyword>
<dbReference type="Pfam" id="PF03799">
    <property type="entry name" value="FtsQ_DivIB_C"/>
    <property type="match status" value="1"/>
</dbReference>
<organism evidence="12 13">
    <name type="scientific">Sedimenticola thiotaurini</name>
    <dbReference type="NCBI Taxonomy" id="1543721"/>
    <lineage>
        <taxon>Bacteria</taxon>
        <taxon>Pseudomonadati</taxon>
        <taxon>Pseudomonadota</taxon>
        <taxon>Gammaproteobacteria</taxon>
        <taxon>Chromatiales</taxon>
        <taxon>Sedimenticolaceae</taxon>
        <taxon>Sedimenticola</taxon>
    </lineage>
</organism>
<dbReference type="InterPro" id="IPR045335">
    <property type="entry name" value="FtsQ_C_sf"/>
</dbReference>
<keyword evidence="7 9" id="KW-0472">Membrane</keyword>
<keyword evidence="3 9" id="KW-0997">Cell inner membrane</keyword>
<dbReference type="Gene3D" id="3.10.20.310">
    <property type="entry name" value="membrane protein fhac"/>
    <property type="match status" value="1"/>
</dbReference>
<gene>
    <name evidence="9" type="primary">ftsQ</name>
    <name evidence="12" type="ORF">ENI96_11425</name>
</gene>
<evidence type="ECO:0000256" key="2">
    <source>
        <dbReference type="ARBA" id="ARBA00022475"/>
    </source>
</evidence>
<feature type="region of interest" description="Disordered" evidence="10">
    <location>
        <begin position="252"/>
        <end position="278"/>
    </location>
</feature>
<dbReference type="InterPro" id="IPR013685">
    <property type="entry name" value="POTRA_FtsQ_type"/>
</dbReference>
<reference evidence="12" key="1">
    <citation type="journal article" date="2020" name="mSystems">
        <title>Genome- and Community-Level Interaction Insights into Carbon Utilization and Element Cycling Functions of Hydrothermarchaeota in Hydrothermal Sediment.</title>
        <authorList>
            <person name="Zhou Z."/>
            <person name="Liu Y."/>
            <person name="Xu W."/>
            <person name="Pan J."/>
            <person name="Luo Z.H."/>
            <person name="Li M."/>
        </authorList>
    </citation>
    <scope>NUCLEOTIDE SEQUENCE [LARGE SCALE GENOMIC DNA]</scope>
    <source>
        <strain evidence="12">HyVt-443</strain>
    </source>
</reference>
<dbReference type="PROSITE" id="PS51779">
    <property type="entry name" value="POTRA"/>
    <property type="match status" value="1"/>
</dbReference>
<evidence type="ECO:0000313" key="13">
    <source>
        <dbReference type="Proteomes" id="UP000886251"/>
    </source>
</evidence>
<comment type="subcellular location">
    <subcellularLocation>
        <location evidence="9">Cell inner membrane</location>
        <topology evidence="9">Single-pass type II membrane protein</topology>
    </subcellularLocation>
    <subcellularLocation>
        <location evidence="1">Membrane</location>
    </subcellularLocation>
    <text evidence="9">Localizes to the division septum.</text>
</comment>
<keyword evidence="5 9" id="KW-0812">Transmembrane</keyword>
<evidence type="ECO:0000256" key="3">
    <source>
        <dbReference type="ARBA" id="ARBA00022519"/>
    </source>
</evidence>
<comment type="function">
    <text evidence="9">Essential cell division protein. May link together the upstream cell division proteins, which are predominantly cytoplasmic, with the downstream cell division proteins, which are predominantly periplasmic. May control correct divisome assembly.</text>
</comment>
<evidence type="ECO:0000259" key="11">
    <source>
        <dbReference type="PROSITE" id="PS51779"/>
    </source>
</evidence>
<dbReference type="GO" id="GO:0043093">
    <property type="term" value="P:FtsZ-dependent cytokinesis"/>
    <property type="evidence" value="ECO:0007669"/>
    <property type="project" value="UniProtKB-UniRule"/>
</dbReference>
<evidence type="ECO:0000256" key="1">
    <source>
        <dbReference type="ARBA" id="ARBA00004370"/>
    </source>
</evidence>
<keyword evidence="6 9" id="KW-1133">Transmembrane helix</keyword>
<dbReference type="PANTHER" id="PTHR35851:SF1">
    <property type="entry name" value="CELL DIVISION PROTEIN FTSQ"/>
    <property type="match status" value="1"/>
</dbReference>
<dbReference type="Proteomes" id="UP000886251">
    <property type="component" value="Unassembled WGS sequence"/>
</dbReference>
<proteinExistence type="inferred from homology"/>
<dbReference type="PANTHER" id="PTHR35851">
    <property type="entry name" value="CELL DIVISION PROTEIN FTSQ"/>
    <property type="match status" value="1"/>
</dbReference>
<dbReference type="InterPro" id="IPR034746">
    <property type="entry name" value="POTRA"/>
</dbReference>
<protein>
    <recommendedName>
        <fullName evidence="9">Cell division protein FtsQ</fullName>
    </recommendedName>
</protein>
<evidence type="ECO:0000313" key="12">
    <source>
        <dbReference type="EMBL" id="HEB97026.1"/>
    </source>
</evidence>
<comment type="similarity">
    <text evidence="9">Belongs to the FtsQ/DivIB family. FtsQ subfamily.</text>
</comment>
<dbReference type="Pfam" id="PF08478">
    <property type="entry name" value="POTRA_1"/>
    <property type="match status" value="1"/>
</dbReference>
<sequence length="278" mass="31499">MTRRRNGSGRRQPQRRIPWRRLGRWLAAATVAGVVAGAVAWGVHTLADPRVLPLKVVRIDGELRHLDRRDIEAAVGREIRGNFFTLDVHRVRRAAEALPWVDWVTVRRIWPDTLQMTVHEQVPLARWGKGRLVNPRGRIFAPEGGRLPRGLARLSGPDAAAEEVVSRYLALKPRFEALGLRLASLGMDPRRAWRIGFRNGLKLDLGTEETDRRLARFLRFYPALARQPGRRPVTIDLRYVNGFAVRWEKLEQRSDGPRKALPGERSGGRPATAGRGQV</sequence>
<evidence type="ECO:0000256" key="10">
    <source>
        <dbReference type="SAM" id="MobiDB-lite"/>
    </source>
</evidence>
<evidence type="ECO:0000256" key="4">
    <source>
        <dbReference type="ARBA" id="ARBA00022618"/>
    </source>
</evidence>
<dbReference type="EMBL" id="DRKP01000137">
    <property type="protein sequence ID" value="HEB97026.1"/>
    <property type="molecule type" value="Genomic_DNA"/>
</dbReference>
<dbReference type="InterPro" id="IPR026579">
    <property type="entry name" value="FtsQ"/>
</dbReference>
<keyword evidence="2 9" id="KW-1003">Cell membrane</keyword>
<comment type="caution">
    <text evidence="12">The sequence shown here is derived from an EMBL/GenBank/DDBJ whole genome shotgun (WGS) entry which is preliminary data.</text>
</comment>
<dbReference type="GO" id="GO:0090529">
    <property type="term" value="P:cell septum assembly"/>
    <property type="evidence" value="ECO:0007669"/>
    <property type="project" value="InterPro"/>
</dbReference>
<comment type="subunit">
    <text evidence="9">Part of a complex composed of FtsB, FtsL and FtsQ.</text>
</comment>
<dbReference type="HAMAP" id="MF_00911">
    <property type="entry name" value="FtsQ_subfam"/>
    <property type="match status" value="1"/>
</dbReference>
<evidence type="ECO:0000256" key="7">
    <source>
        <dbReference type="ARBA" id="ARBA00023136"/>
    </source>
</evidence>
<evidence type="ECO:0000256" key="9">
    <source>
        <dbReference type="HAMAP-Rule" id="MF_00911"/>
    </source>
</evidence>
<dbReference type="InterPro" id="IPR005548">
    <property type="entry name" value="Cell_div_FtsQ/DivIB_C"/>
</dbReference>
<dbReference type="GO" id="GO:0032153">
    <property type="term" value="C:cell division site"/>
    <property type="evidence" value="ECO:0007669"/>
    <property type="project" value="UniProtKB-UniRule"/>
</dbReference>
<dbReference type="AlphaFoldDB" id="A0A831W7Y3"/>
<name>A0A831W7Y3_9GAMM</name>